<keyword evidence="2" id="KW-0963">Cytoplasm</keyword>
<dbReference type="AlphaFoldDB" id="A0AAV7J4R6"/>
<evidence type="ECO:0000313" key="7">
    <source>
        <dbReference type="EMBL" id="KAH0564454.1"/>
    </source>
</evidence>
<dbReference type="GO" id="GO:0005930">
    <property type="term" value="C:axoneme"/>
    <property type="evidence" value="ECO:0007669"/>
    <property type="project" value="UniProtKB-SubCell"/>
</dbReference>
<sequence>MATVELLNTPQPHLIPGYTGCCPQYRYRCGETYGSLTHKLLVDPTINRSERLILSNKVKDDYEVLRPPKDDIDIVNARSRRRDVIYTHPMIPGYQGFMPNLNARLGHRYSVIASEGLADFERQQMKSRAALNHLRKVRALHDGYGEPRSLDDRQLLRSEYKMPLVTVRPDYAMMMRNLPVDEAYQVPRDHSPSPFFMENSDPDKYFVSGIIHDSLNYF</sequence>
<evidence type="ECO:0000256" key="4">
    <source>
        <dbReference type="ARBA" id="ARBA00023273"/>
    </source>
</evidence>
<accession>A0AAV7J4R6</accession>
<dbReference type="PANTHER" id="PTHR22146:SF8">
    <property type="entry name" value="PROTEIN FAM166B"/>
    <property type="match status" value="1"/>
</dbReference>
<evidence type="ECO:0000313" key="8">
    <source>
        <dbReference type="Proteomes" id="UP000826195"/>
    </source>
</evidence>
<evidence type="ECO:0000256" key="2">
    <source>
        <dbReference type="ARBA" id="ARBA00022490"/>
    </source>
</evidence>
<comment type="subcellular location">
    <subcellularLocation>
        <location evidence="1">Cytoplasm</location>
        <location evidence="1">Cytoskeleton</location>
        <location evidence="1">Cilium axoneme</location>
    </subcellularLocation>
</comment>
<organism evidence="7 8">
    <name type="scientific">Cotesia glomerata</name>
    <name type="common">Lepidopteran parasitic wasp</name>
    <name type="synonym">Apanteles glomeratus</name>
    <dbReference type="NCBI Taxonomy" id="32391"/>
    <lineage>
        <taxon>Eukaryota</taxon>
        <taxon>Metazoa</taxon>
        <taxon>Ecdysozoa</taxon>
        <taxon>Arthropoda</taxon>
        <taxon>Hexapoda</taxon>
        <taxon>Insecta</taxon>
        <taxon>Pterygota</taxon>
        <taxon>Neoptera</taxon>
        <taxon>Endopterygota</taxon>
        <taxon>Hymenoptera</taxon>
        <taxon>Apocrita</taxon>
        <taxon>Ichneumonoidea</taxon>
        <taxon>Braconidae</taxon>
        <taxon>Microgastrinae</taxon>
        <taxon>Cotesia</taxon>
    </lineage>
</organism>
<keyword evidence="8" id="KW-1185">Reference proteome</keyword>
<dbReference type="Pfam" id="PF10629">
    <property type="entry name" value="CMI2B-like"/>
    <property type="match status" value="2"/>
</dbReference>
<evidence type="ECO:0000256" key="3">
    <source>
        <dbReference type="ARBA" id="ARBA00023212"/>
    </source>
</evidence>
<reference evidence="7 8" key="1">
    <citation type="journal article" date="2021" name="J. Hered.">
        <title>A chromosome-level genome assembly of the parasitoid wasp, Cotesia glomerata (Hymenoptera: Braconidae).</title>
        <authorList>
            <person name="Pinto B.J."/>
            <person name="Weis J.J."/>
            <person name="Gamble T."/>
            <person name="Ode P.J."/>
            <person name="Paul R."/>
            <person name="Zaspel J.M."/>
        </authorList>
    </citation>
    <scope>NUCLEOTIDE SEQUENCE [LARGE SCALE GENOMIC DNA]</scope>
    <source>
        <strain evidence="7">CgM1</strain>
    </source>
</reference>
<keyword evidence="3" id="KW-0206">Cytoskeleton</keyword>
<evidence type="ECO:0000256" key="1">
    <source>
        <dbReference type="ARBA" id="ARBA00004430"/>
    </source>
</evidence>
<name>A0AAV7J4R6_COTGL</name>
<proteinExistence type="inferred from homology"/>
<dbReference type="GO" id="GO:0015630">
    <property type="term" value="C:microtubule cytoskeleton"/>
    <property type="evidence" value="ECO:0007669"/>
    <property type="project" value="UniProtKB-ARBA"/>
</dbReference>
<dbReference type="PANTHER" id="PTHR22146">
    <property type="entry name" value="CAT EYE SYNDROME CRITICAL REGION PROTEIN 6"/>
    <property type="match status" value="1"/>
</dbReference>
<gene>
    <name evidence="7" type="ORF">KQX54_012193</name>
</gene>
<comment type="caution">
    <text evidence="7">The sequence shown here is derived from an EMBL/GenBank/DDBJ whole genome shotgun (WGS) entry which is preliminary data.</text>
</comment>
<feature type="domain" description="Ciliary microtubule inner protein 2A-C-like" evidence="6">
    <location>
        <begin position="90"/>
        <end position="132"/>
    </location>
</feature>
<dbReference type="EMBL" id="JAHXZJ010000002">
    <property type="protein sequence ID" value="KAH0564454.1"/>
    <property type="molecule type" value="Genomic_DNA"/>
</dbReference>
<comment type="similarity">
    <text evidence="5">Belongs to the CIMIP2 family.</text>
</comment>
<feature type="domain" description="Ciliary microtubule inner protein 2A-C-like" evidence="6">
    <location>
        <begin position="11"/>
        <end position="51"/>
    </location>
</feature>
<dbReference type="Proteomes" id="UP000826195">
    <property type="component" value="Unassembled WGS sequence"/>
</dbReference>
<protein>
    <recommendedName>
        <fullName evidence="6">Ciliary microtubule inner protein 2A-C-like domain-containing protein</fullName>
    </recommendedName>
</protein>
<evidence type="ECO:0000259" key="6">
    <source>
        <dbReference type="Pfam" id="PF10629"/>
    </source>
</evidence>
<evidence type="ECO:0000256" key="5">
    <source>
        <dbReference type="ARBA" id="ARBA00035661"/>
    </source>
</evidence>
<keyword evidence="4" id="KW-0966">Cell projection</keyword>
<dbReference type="InterPro" id="IPR018902">
    <property type="entry name" value="CMI2A-C-like_dom"/>
</dbReference>